<gene>
    <name evidence="1" type="ORF">S03H2_71308</name>
</gene>
<reference evidence="1" key="1">
    <citation type="journal article" date="2014" name="Front. Microbiol.">
        <title>High frequency of phylogenetically diverse reductive dehalogenase-homologous genes in deep subseafloor sedimentary metagenomes.</title>
        <authorList>
            <person name="Kawai M."/>
            <person name="Futagami T."/>
            <person name="Toyoda A."/>
            <person name="Takaki Y."/>
            <person name="Nishi S."/>
            <person name="Hori S."/>
            <person name="Arai W."/>
            <person name="Tsubouchi T."/>
            <person name="Morono Y."/>
            <person name="Uchiyama I."/>
            <person name="Ito T."/>
            <person name="Fujiyama A."/>
            <person name="Inagaki F."/>
            <person name="Takami H."/>
        </authorList>
    </citation>
    <scope>NUCLEOTIDE SEQUENCE</scope>
    <source>
        <strain evidence="1">Expedition CK06-06</strain>
    </source>
</reference>
<organism evidence="1">
    <name type="scientific">marine sediment metagenome</name>
    <dbReference type="NCBI Taxonomy" id="412755"/>
    <lineage>
        <taxon>unclassified sequences</taxon>
        <taxon>metagenomes</taxon>
        <taxon>ecological metagenomes</taxon>
    </lineage>
</organism>
<proteinExistence type="predicted"/>
<accession>X1K3K6</accession>
<comment type="caution">
    <text evidence="1">The sequence shown here is derived from an EMBL/GenBank/DDBJ whole genome shotgun (WGS) entry which is preliminary data.</text>
</comment>
<sequence>EKFHEIASLANTPDYFERIKLVQSQYARESYSFQVLQQRTNLNPDDFTINNRMPSNTLIQQRDWNAILEHQE</sequence>
<protein>
    <submittedName>
        <fullName evidence="1">Uncharacterized protein</fullName>
    </submittedName>
</protein>
<evidence type="ECO:0000313" key="1">
    <source>
        <dbReference type="EMBL" id="GAI01118.1"/>
    </source>
</evidence>
<feature type="non-terminal residue" evidence="1">
    <location>
        <position position="1"/>
    </location>
</feature>
<name>X1K3K6_9ZZZZ</name>
<dbReference type="AlphaFoldDB" id="X1K3K6"/>
<dbReference type="EMBL" id="BARU01047673">
    <property type="protein sequence ID" value="GAI01118.1"/>
    <property type="molecule type" value="Genomic_DNA"/>
</dbReference>